<dbReference type="Gene3D" id="3.40.50.150">
    <property type="entry name" value="Vaccinia Virus protein VP39"/>
    <property type="match status" value="1"/>
</dbReference>
<dbReference type="EMBL" id="LNYY01000019">
    <property type="protein sequence ID" value="KTD69003.1"/>
    <property type="molecule type" value="Genomic_DNA"/>
</dbReference>
<keyword evidence="1" id="KW-0808">Transferase</keyword>
<evidence type="ECO:0000313" key="1">
    <source>
        <dbReference type="EMBL" id="KTD69003.1"/>
    </source>
</evidence>
<dbReference type="RefSeq" id="WP_019349512.1">
    <property type="nucleotide sequence ID" value="NZ_LNYY01000019.1"/>
</dbReference>
<protein>
    <submittedName>
        <fullName evidence="1">Mycinamicin III 3''-O-methyltransferase</fullName>
        <ecNumber evidence="1">2.1.1.237</ecNumber>
    </submittedName>
</protein>
<evidence type="ECO:0000313" key="2">
    <source>
        <dbReference type="Proteomes" id="UP000054926"/>
    </source>
</evidence>
<dbReference type="InterPro" id="IPR008884">
    <property type="entry name" value="TylF_MeTrfase"/>
</dbReference>
<organism evidence="1 2">
    <name type="scientific">Legionella steelei</name>
    <dbReference type="NCBI Taxonomy" id="947033"/>
    <lineage>
        <taxon>Bacteria</taxon>
        <taxon>Pseudomonadati</taxon>
        <taxon>Pseudomonadota</taxon>
        <taxon>Gammaproteobacteria</taxon>
        <taxon>Legionellales</taxon>
        <taxon>Legionellaceae</taxon>
        <taxon>Legionella</taxon>
    </lineage>
</organism>
<dbReference type="PATRIC" id="fig|947033.5.peg.2289"/>
<dbReference type="GeneID" id="93294411"/>
<comment type="caution">
    <text evidence="1">The sequence shown here is derived from an EMBL/GenBank/DDBJ whole genome shotgun (WGS) entry which is preliminary data.</text>
</comment>
<dbReference type="InterPro" id="IPR029063">
    <property type="entry name" value="SAM-dependent_MTases_sf"/>
</dbReference>
<dbReference type="OrthoDB" id="9799872at2"/>
<gene>
    <name evidence="1" type="primary">mycF</name>
    <name evidence="1" type="ORF">Lste_2161</name>
</gene>
<dbReference type="AlphaFoldDB" id="A0A0W0ZIP7"/>
<proteinExistence type="predicted"/>
<reference evidence="1 2" key="1">
    <citation type="submission" date="2015-11" db="EMBL/GenBank/DDBJ databases">
        <title>Genomic analysis of 38 Legionella species identifies large and diverse effector repertoires.</title>
        <authorList>
            <person name="Burstein D."/>
            <person name="Amaro F."/>
            <person name="Zusman T."/>
            <person name="Lifshitz Z."/>
            <person name="Cohen O."/>
            <person name="Gilbert J.A."/>
            <person name="Pupko T."/>
            <person name="Shuman H.A."/>
            <person name="Segal G."/>
        </authorList>
    </citation>
    <scope>NUCLEOTIDE SEQUENCE [LARGE SCALE GENOMIC DNA]</scope>
    <source>
        <strain evidence="1 2">IMVS3376</strain>
    </source>
</reference>
<keyword evidence="2" id="KW-1185">Reference proteome</keyword>
<dbReference type="SUPFAM" id="SSF53335">
    <property type="entry name" value="S-adenosyl-L-methionine-dependent methyltransferases"/>
    <property type="match status" value="1"/>
</dbReference>
<dbReference type="Pfam" id="PF05711">
    <property type="entry name" value="TylF"/>
    <property type="match status" value="2"/>
</dbReference>
<name>A0A0W0ZIP7_9GAMM</name>
<dbReference type="PANTHER" id="PTHR40036">
    <property type="entry name" value="MACROCIN O-METHYLTRANSFERASE"/>
    <property type="match status" value="1"/>
</dbReference>
<dbReference type="Proteomes" id="UP000054926">
    <property type="component" value="Unassembled WGS sequence"/>
</dbReference>
<keyword evidence="1" id="KW-0489">Methyltransferase</keyword>
<dbReference type="EC" id="2.1.1.237" evidence="1"/>
<accession>A0A0W0ZIP7</accession>
<dbReference type="STRING" id="947033.Lste_2161"/>
<dbReference type="PANTHER" id="PTHR40036:SF1">
    <property type="entry name" value="MACROCIN O-METHYLTRANSFERASE"/>
    <property type="match status" value="1"/>
</dbReference>
<dbReference type="GO" id="GO:0032259">
    <property type="term" value="P:methylation"/>
    <property type="evidence" value="ECO:0007669"/>
    <property type="project" value="UniProtKB-KW"/>
</dbReference>
<sequence>MTTINQDYLSIIKQSLRGLLDTKCDPDWQFFFQSNADFKRLMTNGNIRTLLSSKRLDNIEFAIQHICKHQVKGDVFEAGCWRGGALLYAKACLNIYDKERERTVYGADLFPQSKSYVSNRFQLLTLKLLMRCLPIFPQSLQKKLVNYILEAFPNEEYSETTKSKIRYFCKQLSYIPQKEINPTSYDDVIEAFKRYHLYDQRVKLVQGWFDQTFPDLEKQIKELSLLRVDADFYQSTLHALTTFYPKLGEGGICIIDDYGGFDDCKRAVDEYRSQHNITSTMHSVDGICYYWFQSNDGKEYVLNQPR</sequence>
<dbReference type="GO" id="GO:0008168">
    <property type="term" value="F:methyltransferase activity"/>
    <property type="evidence" value="ECO:0007669"/>
    <property type="project" value="UniProtKB-KW"/>
</dbReference>